<gene>
    <name evidence="1" type="ORF">PLEPLA_LOCUS44099</name>
</gene>
<accession>A0A9N7Z9Q0</accession>
<evidence type="ECO:0000313" key="1">
    <source>
        <dbReference type="EMBL" id="CAB1456315.1"/>
    </source>
</evidence>
<comment type="caution">
    <text evidence="1">The sequence shown here is derived from an EMBL/GenBank/DDBJ whole genome shotgun (WGS) entry which is preliminary data.</text>
</comment>
<evidence type="ECO:0000313" key="2">
    <source>
        <dbReference type="Proteomes" id="UP001153269"/>
    </source>
</evidence>
<organism evidence="1 2">
    <name type="scientific">Pleuronectes platessa</name>
    <name type="common">European plaice</name>
    <dbReference type="NCBI Taxonomy" id="8262"/>
    <lineage>
        <taxon>Eukaryota</taxon>
        <taxon>Metazoa</taxon>
        <taxon>Chordata</taxon>
        <taxon>Craniata</taxon>
        <taxon>Vertebrata</taxon>
        <taxon>Euteleostomi</taxon>
        <taxon>Actinopterygii</taxon>
        <taxon>Neopterygii</taxon>
        <taxon>Teleostei</taxon>
        <taxon>Neoteleostei</taxon>
        <taxon>Acanthomorphata</taxon>
        <taxon>Carangaria</taxon>
        <taxon>Pleuronectiformes</taxon>
        <taxon>Pleuronectoidei</taxon>
        <taxon>Pleuronectidae</taxon>
        <taxon>Pleuronectes</taxon>
    </lineage>
</organism>
<dbReference type="AlphaFoldDB" id="A0A9N7Z9Q0"/>
<sequence length="127" mass="13881">MQHEPARARVDRRLGCEACVSACTIKSPPTKQRERKEKGEPPSIAGHVGALPPFFPVPLLCALITIITYAPAFEAKIVSRCVDVESVHDAQPHSSEGRGKEGKSRCVEPRFAIPEPIIFLFEMCSGV</sequence>
<proteinExistence type="predicted"/>
<dbReference type="Proteomes" id="UP001153269">
    <property type="component" value="Unassembled WGS sequence"/>
</dbReference>
<keyword evidence="2" id="KW-1185">Reference proteome</keyword>
<reference evidence="1" key="1">
    <citation type="submission" date="2020-03" db="EMBL/GenBank/DDBJ databases">
        <authorList>
            <person name="Weist P."/>
        </authorList>
    </citation>
    <scope>NUCLEOTIDE SEQUENCE</scope>
</reference>
<name>A0A9N7Z9Q0_PLEPL</name>
<dbReference type="EMBL" id="CADEAL010004292">
    <property type="protein sequence ID" value="CAB1456315.1"/>
    <property type="molecule type" value="Genomic_DNA"/>
</dbReference>
<protein>
    <submittedName>
        <fullName evidence="1">Uncharacterized protein</fullName>
    </submittedName>
</protein>